<dbReference type="PANTHER" id="PTHR36307">
    <property type="entry name" value="FLAGELLA BASAL BODY P-RING FORMATION PROTEIN FLGA"/>
    <property type="match status" value="1"/>
</dbReference>
<proteinExistence type="inferred from homology"/>
<feature type="domain" description="SAF" evidence="5">
    <location>
        <begin position="107"/>
        <end position="169"/>
    </location>
</feature>
<keyword evidence="2 4" id="KW-0732">Signal</keyword>
<dbReference type="CDD" id="cd11614">
    <property type="entry name" value="SAF_CpaB_FlgA_like"/>
    <property type="match status" value="1"/>
</dbReference>
<dbReference type="NCBIfam" id="TIGR03170">
    <property type="entry name" value="flgA_cterm"/>
    <property type="match status" value="1"/>
</dbReference>
<feature type="signal peptide" evidence="4">
    <location>
        <begin position="1"/>
        <end position="21"/>
    </location>
</feature>
<keyword evidence="7" id="KW-1185">Reference proteome</keyword>
<organism evidence="6 7">
    <name type="scientific">Deefgea tanakiae</name>
    <dbReference type="NCBI Taxonomy" id="2865840"/>
    <lineage>
        <taxon>Bacteria</taxon>
        <taxon>Pseudomonadati</taxon>
        <taxon>Pseudomonadota</taxon>
        <taxon>Betaproteobacteria</taxon>
        <taxon>Neisseriales</taxon>
        <taxon>Chitinibacteraceae</taxon>
        <taxon>Deefgea</taxon>
    </lineage>
</organism>
<reference evidence="6 7" key="1">
    <citation type="submission" date="2021-08" db="EMBL/GenBank/DDBJ databases">
        <title>complete genome sequencing of Deefgea sp. D25.</title>
        <authorList>
            <person name="Bae J.-W."/>
            <person name="Gim D.-H."/>
        </authorList>
    </citation>
    <scope>NUCLEOTIDE SEQUENCE [LARGE SCALE GENOMIC DNA]</scope>
    <source>
        <strain evidence="6 7">D25</strain>
    </source>
</reference>
<evidence type="ECO:0000313" key="7">
    <source>
        <dbReference type="Proteomes" id="UP000825679"/>
    </source>
</evidence>
<feature type="chain" id="PRO_5045006336" description="Flagella basal body P-ring formation protein FlgA" evidence="4">
    <location>
        <begin position="22"/>
        <end position="231"/>
    </location>
</feature>
<evidence type="ECO:0000313" key="6">
    <source>
        <dbReference type="EMBL" id="QZA79060.1"/>
    </source>
</evidence>
<gene>
    <name evidence="6" type="primary">flgA</name>
    <name evidence="6" type="ORF">K4H28_06590</name>
</gene>
<dbReference type="Proteomes" id="UP000825679">
    <property type="component" value="Chromosome"/>
</dbReference>
<dbReference type="InterPro" id="IPR013974">
    <property type="entry name" value="SAF"/>
</dbReference>
<dbReference type="Gene3D" id="2.30.30.760">
    <property type="match status" value="1"/>
</dbReference>
<keyword evidence="3 4" id="KW-0574">Periplasm</keyword>
<dbReference type="RefSeq" id="WP_221007579.1">
    <property type="nucleotide sequence ID" value="NZ_CP081150.1"/>
</dbReference>
<keyword evidence="6" id="KW-0966">Cell projection</keyword>
<keyword evidence="6" id="KW-0282">Flagellum</keyword>
<dbReference type="SMART" id="SM00858">
    <property type="entry name" value="SAF"/>
    <property type="match status" value="1"/>
</dbReference>
<evidence type="ECO:0000259" key="5">
    <source>
        <dbReference type="SMART" id="SM00858"/>
    </source>
</evidence>
<protein>
    <recommendedName>
        <fullName evidence="4">Flagella basal body P-ring formation protein FlgA</fullName>
    </recommendedName>
</protein>
<dbReference type="InterPro" id="IPR041231">
    <property type="entry name" value="FlgA_N"/>
</dbReference>
<dbReference type="InterPro" id="IPR017585">
    <property type="entry name" value="SAF_FlgA"/>
</dbReference>
<evidence type="ECO:0000256" key="3">
    <source>
        <dbReference type="ARBA" id="ARBA00022764"/>
    </source>
</evidence>
<dbReference type="EMBL" id="CP081150">
    <property type="protein sequence ID" value="QZA79060.1"/>
    <property type="molecule type" value="Genomic_DNA"/>
</dbReference>
<keyword evidence="6" id="KW-0969">Cilium</keyword>
<comment type="function">
    <text evidence="4">Involved in the assembly process of the P-ring formation. It may associate with FlgF on the rod constituting a structure essential for the P-ring assembly or may act as a modulator protein for the P-ring assembly.</text>
</comment>
<dbReference type="Pfam" id="PF17656">
    <property type="entry name" value="ChapFlgA_N"/>
    <property type="match status" value="1"/>
</dbReference>
<evidence type="ECO:0000256" key="4">
    <source>
        <dbReference type="RuleBase" id="RU362063"/>
    </source>
</evidence>
<sequence>MQKLIFSFLMALASLSAPLQASEPASTHANITQEVNDWLNTSLSNSPGAFSFELRPIVSRLKLDGCTQREISLPQGNRLVGNTMLRVKCIEGANWMFNLPVKISIQVQYAVAARPLAANQEISTGDIAMQQGDLATLPGSVILDPATAIGRALNSPVAAGQTLRQEQLRTAMAISQNQKVKIIFRQDGIEISNEGIAMNAAAEGQPVRVRLDKGKTITGTAQLGGIVDVGP</sequence>
<dbReference type="Pfam" id="PF13144">
    <property type="entry name" value="ChapFlgA"/>
    <property type="match status" value="1"/>
</dbReference>
<comment type="similarity">
    <text evidence="4">Belongs to the FlgA family.</text>
</comment>
<dbReference type="InterPro" id="IPR039246">
    <property type="entry name" value="Flagellar_FlgA"/>
</dbReference>
<accession>A0ABX8Z9E7</accession>
<dbReference type="PANTHER" id="PTHR36307:SF1">
    <property type="entry name" value="FLAGELLA BASAL BODY P-RING FORMATION PROTEIN FLGA"/>
    <property type="match status" value="1"/>
</dbReference>
<name>A0ABX8Z9E7_9NEIS</name>
<keyword evidence="4" id="KW-1005">Bacterial flagellum biogenesis</keyword>
<evidence type="ECO:0000256" key="2">
    <source>
        <dbReference type="ARBA" id="ARBA00022729"/>
    </source>
</evidence>
<evidence type="ECO:0000256" key="1">
    <source>
        <dbReference type="ARBA" id="ARBA00004418"/>
    </source>
</evidence>
<comment type="subcellular location">
    <subcellularLocation>
        <location evidence="1 4">Periplasm</location>
    </subcellularLocation>
</comment>
<dbReference type="Gene3D" id="3.90.1210.10">
    <property type="entry name" value="Antifreeze-like/N-acetylneuraminic acid synthase C-terminal domain"/>
    <property type="match status" value="1"/>
</dbReference>